<evidence type="ECO:0000259" key="3">
    <source>
        <dbReference type="PROSITE" id="PS51724"/>
    </source>
</evidence>
<sequence>MEKKKRLILLGGLLISLVSFYLGFNSWLKSKEEAAVPPPVVTPVKPPQATVVSQTGQKQPQTQEPQKTEQKPTEQKPVVKEEKTTTEQKTQQGKIEEKPEETKKEKVAAEQKPQQKEEKVSTSRAVKAQKLPKKLYTVQIGAFVNKENAQKLLKKAEGLGYRAFMVEEDNFYKVRIKVASSNINEDLQKIKKTFGSAILK</sequence>
<feature type="compositionally biased region" description="Basic and acidic residues" evidence="1">
    <location>
        <begin position="66"/>
        <end position="86"/>
    </location>
</feature>
<name>A0A1M6SRN2_9AQUI</name>
<evidence type="ECO:0000313" key="5">
    <source>
        <dbReference type="Proteomes" id="UP000189810"/>
    </source>
</evidence>
<dbReference type="AlphaFoldDB" id="A0A1M6SRN2"/>
<dbReference type="Pfam" id="PF05036">
    <property type="entry name" value="SPOR"/>
    <property type="match status" value="1"/>
</dbReference>
<feature type="region of interest" description="Disordered" evidence="1">
    <location>
        <begin position="34"/>
        <end position="125"/>
    </location>
</feature>
<feature type="compositionally biased region" description="Low complexity" evidence="1">
    <location>
        <begin position="47"/>
        <end position="65"/>
    </location>
</feature>
<keyword evidence="5" id="KW-1185">Reference proteome</keyword>
<protein>
    <submittedName>
        <fullName evidence="4">Sporulation related domain-containing protein</fullName>
    </submittedName>
</protein>
<evidence type="ECO:0000256" key="1">
    <source>
        <dbReference type="SAM" id="MobiDB-lite"/>
    </source>
</evidence>
<feature type="domain" description="SPOR" evidence="3">
    <location>
        <begin position="130"/>
        <end position="200"/>
    </location>
</feature>
<dbReference type="RefSeq" id="WP_079654245.1">
    <property type="nucleotide sequence ID" value="NZ_LT670846.1"/>
</dbReference>
<dbReference type="EMBL" id="LT670846">
    <property type="protein sequence ID" value="SHK47297.1"/>
    <property type="molecule type" value="Genomic_DNA"/>
</dbReference>
<dbReference type="InterPro" id="IPR036680">
    <property type="entry name" value="SPOR-like_sf"/>
</dbReference>
<feature type="compositionally biased region" description="Basic and acidic residues" evidence="1">
    <location>
        <begin position="94"/>
        <end position="121"/>
    </location>
</feature>
<accession>A0A1M6SRN2</accession>
<evidence type="ECO:0000256" key="2">
    <source>
        <dbReference type="SAM" id="Phobius"/>
    </source>
</evidence>
<dbReference type="SUPFAM" id="SSF110997">
    <property type="entry name" value="Sporulation related repeat"/>
    <property type="match status" value="1"/>
</dbReference>
<dbReference type="GO" id="GO:0042834">
    <property type="term" value="F:peptidoglycan binding"/>
    <property type="evidence" value="ECO:0007669"/>
    <property type="project" value="InterPro"/>
</dbReference>
<dbReference type="OrthoDB" id="15657at2"/>
<feature type="transmembrane region" description="Helical" evidence="2">
    <location>
        <begin position="7"/>
        <end position="28"/>
    </location>
</feature>
<evidence type="ECO:0000313" key="4">
    <source>
        <dbReference type="EMBL" id="SHK47297.1"/>
    </source>
</evidence>
<proteinExistence type="predicted"/>
<organism evidence="4 5">
    <name type="scientific">Thermocrinis minervae</name>
    <dbReference type="NCBI Taxonomy" id="381751"/>
    <lineage>
        <taxon>Bacteria</taxon>
        <taxon>Pseudomonadati</taxon>
        <taxon>Aquificota</taxon>
        <taxon>Aquificia</taxon>
        <taxon>Aquificales</taxon>
        <taxon>Aquificaceae</taxon>
        <taxon>Thermocrinis</taxon>
    </lineage>
</organism>
<dbReference type="STRING" id="381751.SAMN05444391_1137"/>
<keyword evidence="2" id="KW-0472">Membrane</keyword>
<dbReference type="Proteomes" id="UP000189810">
    <property type="component" value="Chromosome I"/>
</dbReference>
<gene>
    <name evidence="4" type="ORF">SAMN05444391_1137</name>
</gene>
<keyword evidence="2" id="KW-0812">Transmembrane</keyword>
<dbReference type="InterPro" id="IPR007730">
    <property type="entry name" value="SPOR-like_dom"/>
</dbReference>
<keyword evidence="2" id="KW-1133">Transmembrane helix</keyword>
<dbReference type="Gene3D" id="3.30.70.1070">
    <property type="entry name" value="Sporulation related repeat"/>
    <property type="match status" value="1"/>
</dbReference>
<feature type="compositionally biased region" description="Pro residues" evidence="1">
    <location>
        <begin position="36"/>
        <end position="46"/>
    </location>
</feature>
<reference evidence="4 5" key="1">
    <citation type="submission" date="2016-11" db="EMBL/GenBank/DDBJ databases">
        <authorList>
            <person name="Jaros S."/>
            <person name="Januszkiewicz K."/>
            <person name="Wedrychowicz H."/>
        </authorList>
    </citation>
    <scope>NUCLEOTIDE SEQUENCE [LARGE SCALE GENOMIC DNA]</scope>
    <source>
        <strain evidence="4 5">DSM 19557</strain>
    </source>
</reference>
<dbReference type="PROSITE" id="PS51724">
    <property type="entry name" value="SPOR"/>
    <property type="match status" value="1"/>
</dbReference>